<sequence length="277" mass="31737">MEVFIDDMLVKNQEKEHHINDLIEWFEILKNFGMKLNPSKCTFGVRGGKFLGFMVSQKGIEANPEKIEATMKMQPPSTTKEVQKLVGRMAALNRFISRSSDKGLLFFKVLKKVDGFSWTEQCQAAFEDLKKYLASSPLLTKPKPDETLFLYLAILEKAVSAVLVREEGREHQPIYYISKTLQGPEEKYPQIEKLALALVTAARKLRPYFQSHPVVVLTNHPLKKILADPNISGRMVKWSIELSEHGFEYQTRPAIRAQPLANFISELTRTEDPRKIE</sequence>
<dbReference type="InterPro" id="IPR043502">
    <property type="entry name" value="DNA/RNA_pol_sf"/>
</dbReference>
<dbReference type="Gene3D" id="3.10.20.370">
    <property type="match status" value="1"/>
</dbReference>
<organism evidence="2">
    <name type="scientific">Sesamum radiatum</name>
    <name type="common">Black benniseed</name>
    <dbReference type="NCBI Taxonomy" id="300843"/>
    <lineage>
        <taxon>Eukaryota</taxon>
        <taxon>Viridiplantae</taxon>
        <taxon>Streptophyta</taxon>
        <taxon>Embryophyta</taxon>
        <taxon>Tracheophyta</taxon>
        <taxon>Spermatophyta</taxon>
        <taxon>Magnoliopsida</taxon>
        <taxon>eudicotyledons</taxon>
        <taxon>Gunneridae</taxon>
        <taxon>Pentapetalae</taxon>
        <taxon>asterids</taxon>
        <taxon>lamiids</taxon>
        <taxon>Lamiales</taxon>
        <taxon>Pedaliaceae</taxon>
        <taxon>Sesamum</taxon>
    </lineage>
</organism>
<dbReference type="AlphaFoldDB" id="A0AAW2VN67"/>
<dbReference type="PROSITE" id="PS50878">
    <property type="entry name" value="RT_POL"/>
    <property type="match status" value="1"/>
</dbReference>
<gene>
    <name evidence="2" type="ORF">Sradi_0682600</name>
</gene>
<dbReference type="EMBL" id="JACGWJ010000003">
    <property type="protein sequence ID" value="KAL0430566.1"/>
    <property type="molecule type" value="Genomic_DNA"/>
</dbReference>
<dbReference type="Pfam" id="PF00078">
    <property type="entry name" value="RVT_1"/>
    <property type="match status" value="1"/>
</dbReference>
<protein>
    <recommendedName>
        <fullName evidence="1">Reverse transcriptase domain-containing protein</fullName>
    </recommendedName>
</protein>
<accession>A0AAW2VN67</accession>
<dbReference type="InterPro" id="IPR000477">
    <property type="entry name" value="RT_dom"/>
</dbReference>
<comment type="caution">
    <text evidence="2">The sequence shown here is derived from an EMBL/GenBank/DDBJ whole genome shotgun (WGS) entry which is preliminary data.</text>
</comment>
<name>A0AAW2VN67_SESRA</name>
<dbReference type="PANTHER" id="PTHR48475:SF2">
    <property type="entry name" value="RIBONUCLEASE H"/>
    <property type="match status" value="1"/>
</dbReference>
<evidence type="ECO:0000313" key="2">
    <source>
        <dbReference type="EMBL" id="KAL0430566.1"/>
    </source>
</evidence>
<feature type="domain" description="Reverse transcriptase" evidence="1">
    <location>
        <begin position="1"/>
        <end position="55"/>
    </location>
</feature>
<dbReference type="SUPFAM" id="SSF56672">
    <property type="entry name" value="DNA/RNA polymerases"/>
    <property type="match status" value="1"/>
</dbReference>
<proteinExistence type="predicted"/>
<dbReference type="InterPro" id="IPR041577">
    <property type="entry name" value="RT_RNaseH_2"/>
</dbReference>
<dbReference type="InterPro" id="IPR043128">
    <property type="entry name" value="Rev_trsase/Diguanyl_cyclase"/>
</dbReference>
<reference evidence="2" key="1">
    <citation type="submission" date="2020-06" db="EMBL/GenBank/DDBJ databases">
        <authorList>
            <person name="Li T."/>
            <person name="Hu X."/>
            <person name="Zhang T."/>
            <person name="Song X."/>
            <person name="Zhang H."/>
            <person name="Dai N."/>
            <person name="Sheng W."/>
            <person name="Hou X."/>
            <person name="Wei L."/>
        </authorList>
    </citation>
    <scope>NUCLEOTIDE SEQUENCE</scope>
    <source>
        <strain evidence="2">G02</strain>
        <tissue evidence="2">Leaf</tissue>
    </source>
</reference>
<dbReference type="PANTHER" id="PTHR48475">
    <property type="entry name" value="RIBONUCLEASE H"/>
    <property type="match status" value="1"/>
</dbReference>
<dbReference type="Pfam" id="PF17919">
    <property type="entry name" value="RT_RNaseH_2"/>
    <property type="match status" value="1"/>
</dbReference>
<reference evidence="2" key="2">
    <citation type="journal article" date="2024" name="Plant">
        <title>Genomic evolution and insights into agronomic trait innovations of Sesamum species.</title>
        <authorList>
            <person name="Miao H."/>
            <person name="Wang L."/>
            <person name="Qu L."/>
            <person name="Liu H."/>
            <person name="Sun Y."/>
            <person name="Le M."/>
            <person name="Wang Q."/>
            <person name="Wei S."/>
            <person name="Zheng Y."/>
            <person name="Lin W."/>
            <person name="Duan Y."/>
            <person name="Cao H."/>
            <person name="Xiong S."/>
            <person name="Wang X."/>
            <person name="Wei L."/>
            <person name="Li C."/>
            <person name="Ma Q."/>
            <person name="Ju M."/>
            <person name="Zhao R."/>
            <person name="Li G."/>
            <person name="Mu C."/>
            <person name="Tian Q."/>
            <person name="Mei H."/>
            <person name="Zhang T."/>
            <person name="Gao T."/>
            <person name="Zhang H."/>
        </authorList>
    </citation>
    <scope>NUCLEOTIDE SEQUENCE</scope>
    <source>
        <strain evidence="2">G02</strain>
    </source>
</reference>
<dbReference type="Gene3D" id="3.30.70.270">
    <property type="match status" value="2"/>
</dbReference>
<evidence type="ECO:0000259" key="1">
    <source>
        <dbReference type="PROSITE" id="PS50878"/>
    </source>
</evidence>